<proteinExistence type="predicted"/>
<accession>A0AAE0NWH2</accession>
<gene>
    <name evidence="2" type="ORF">B0T20DRAFT_483730</name>
</gene>
<feature type="signal peptide" evidence="1">
    <location>
        <begin position="1"/>
        <end position="16"/>
    </location>
</feature>
<organism evidence="2 3">
    <name type="scientific">Sordaria brevicollis</name>
    <dbReference type="NCBI Taxonomy" id="83679"/>
    <lineage>
        <taxon>Eukaryota</taxon>
        <taxon>Fungi</taxon>
        <taxon>Dikarya</taxon>
        <taxon>Ascomycota</taxon>
        <taxon>Pezizomycotina</taxon>
        <taxon>Sordariomycetes</taxon>
        <taxon>Sordariomycetidae</taxon>
        <taxon>Sordariales</taxon>
        <taxon>Sordariaceae</taxon>
        <taxon>Sordaria</taxon>
    </lineage>
</organism>
<dbReference type="PANTHER" id="PTHR39603">
    <property type="entry name" value="CYANOVIRIN-N DOMAIN-CONTAINING PROTEIN"/>
    <property type="match status" value="1"/>
</dbReference>
<reference evidence="2" key="2">
    <citation type="submission" date="2023-07" db="EMBL/GenBank/DDBJ databases">
        <authorList>
            <consortium name="Lawrence Berkeley National Laboratory"/>
            <person name="Haridas S."/>
            <person name="Hensen N."/>
            <person name="Bonometti L."/>
            <person name="Westerberg I."/>
            <person name="Brannstrom I.O."/>
            <person name="Guillou S."/>
            <person name="Cros-Aarteil S."/>
            <person name="Calhoun S."/>
            <person name="Kuo A."/>
            <person name="Mondo S."/>
            <person name="Pangilinan J."/>
            <person name="Riley R."/>
            <person name="LaButti K."/>
            <person name="Andreopoulos B."/>
            <person name="Lipzen A."/>
            <person name="Chen C."/>
            <person name="Yanf M."/>
            <person name="Daum C."/>
            <person name="Ng V."/>
            <person name="Clum A."/>
            <person name="Steindorff A."/>
            <person name="Ohm R."/>
            <person name="Martin F."/>
            <person name="Silar P."/>
            <person name="Natvig D."/>
            <person name="Lalanne C."/>
            <person name="Gautier V."/>
            <person name="Ament-velasquez S.L."/>
            <person name="Kruys A."/>
            <person name="Hutchinson M.I."/>
            <person name="Powell A.J."/>
            <person name="Barry K."/>
            <person name="Miller A.N."/>
            <person name="Grigoriev I.V."/>
            <person name="Debuchy R."/>
            <person name="Gladieux P."/>
            <person name="Thoren M.H."/>
            <person name="Johannesson H."/>
        </authorList>
    </citation>
    <scope>NUCLEOTIDE SEQUENCE</scope>
    <source>
        <strain evidence="2">FGSC 1904</strain>
    </source>
</reference>
<evidence type="ECO:0000256" key="1">
    <source>
        <dbReference type="SAM" id="SignalP"/>
    </source>
</evidence>
<keyword evidence="3" id="KW-1185">Reference proteome</keyword>
<reference evidence="2" key="1">
    <citation type="journal article" date="2023" name="Mol. Phylogenet. Evol.">
        <title>Genome-scale phylogeny and comparative genomics of the fungal order Sordariales.</title>
        <authorList>
            <person name="Hensen N."/>
            <person name="Bonometti L."/>
            <person name="Westerberg I."/>
            <person name="Brannstrom I.O."/>
            <person name="Guillou S."/>
            <person name="Cros-Aarteil S."/>
            <person name="Calhoun S."/>
            <person name="Haridas S."/>
            <person name="Kuo A."/>
            <person name="Mondo S."/>
            <person name="Pangilinan J."/>
            <person name="Riley R."/>
            <person name="LaButti K."/>
            <person name="Andreopoulos B."/>
            <person name="Lipzen A."/>
            <person name="Chen C."/>
            <person name="Yan M."/>
            <person name="Daum C."/>
            <person name="Ng V."/>
            <person name="Clum A."/>
            <person name="Steindorff A."/>
            <person name="Ohm R.A."/>
            <person name="Martin F."/>
            <person name="Silar P."/>
            <person name="Natvig D.O."/>
            <person name="Lalanne C."/>
            <person name="Gautier V."/>
            <person name="Ament-Velasquez S.L."/>
            <person name="Kruys A."/>
            <person name="Hutchinson M.I."/>
            <person name="Powell A.J."/>
            <person name="Barry K."/>
            <person name="Miller A.N."/>
            <person name="Grigoriev I.V."/>
            <person name="Debuchy R."/>
            <person name="Gladieux P."/>
            <person name="Hiltunen Thoren M."/>
            <person name="Johannesson H."/>
        </authorList>
    </citation>
    <scope>NUCLEOTIDE SEQUENCE</scope>
    <source>
        <strain evidence="2">FGSC 1904</strain>
    </source>
</reference>
<keyword evidence="1" id="KW-0732">Signal</keyword>
<evidence type="ECO:0000313" key="2">
    <source>
        <dbReference type="EMBL" id="KAK3388835.1"/>
    </source>
</evidence>
<name>A0AAE0NWH2_SORBR</name>
<feature type="chain" id="PRO_5042132420" evidence="1">
    <location>
        <begin position="17"/>
        <end position="181"/>
    </location>
</feature>
<dbReference type="Proteomes" id="UP001281003">
    <property type="component" value="Unassembled WGS sequence"/>
</dbReference>
<comment type="caution">
    <text evidence="2">The sequence shown here is derived from an EMBL/GenBank/DDBJ whole genome shotgun (WGS) entry which is preliminary data.</text>
</comment>
<dbReference type="EMBL" id="JAUTDP010000014">
    <property type="protein sequence ID" value="KAK3388835.1"/>
    <property type="molecule type" value="Genomic_DNA"/>
</dbReference>
<evidence type="ECO:0000313" key="3">
    <source>
        <dbReference type="Proteomes" id="UP001281003"/>
    </source>
</evidence>
<dbReference type="AlphaFoldDB" id="A0AAE0NWH2"/>
<protein>
    <submittedName>
        <fullName evidence="2">Uncharacterized protein</fullName>
    </submittedName>
</protein>
<sequence length="181" mass="20207">MAFSLLIIQTIIGITALPSAEVTEKPFSFASWVEDLSSPNIVAMTPEQVLDAYNASRARSIDEWDGAERRFKRDVTPPLDVACWTTTWNHATSIDEAVTMIAQLVAKGQEQVLPIVPGIKNMQVHVLEMAQSMGQIMDWCTWDNLTGGWRSVISGEFYISMNSTTDKDFNGNPIKPKRDLE</sequence>
<dbReference type="PANTHER" id="PTHR39603:SF1">
    <property type="entry name" value="CYANOVIRIN-N DOMAIN-CONTAINING PROTEIN"/>
    <property type="match status" value="1"/>
</dbReference>